<evidence type="ECO:0000256" key="1">
    <source>
        <dbReference type="ARBA" id="ARBA00004651"/>
    </source>
</evidence>
<dbReference type="OMA" id="FFCHATI"/>
<evidence type="ECO:0000256" key="11">
    <source>
        <dbReference type="ARBA" id="ARBA00023180"/>
    </source>
</evidence>
<keyword evidence="9" id="KW-1015">Disulfide bond</keyword>
<keyword evidence="5 14" id="KW-0552">Olfaction</keyword>
<keyword evidence="6 14" id="KW-1133">Transmembrane helix</keyword>
<dbReference type="PANTHER" id="PTHR26451">
    <property type="entry name" value="G_PROTEIN_RECEP_F1_2 DOMAIN-CONTAINING PROTEIN"/>
    <property type="match status" value="1"/>
</dbReference>
<dbReference type="PANTHER" id="PTHR26451:SF847">
    <property type="entry name" value="ODORANT RECEPTOR-RELATED"/>
    <property type="match status" value="1"/>
</dbReference>
<keyword evidence="2 14" id="KW-1003">Cell membrane</keyword>
<feature type="transmembrane region" description="Helical" evidence="14">
    <location>
        <begin position="236"/>
        <end position="257"/>
    </location>
</feature>
<feature type="transmembrane region" description="Helical" evidence="14">
    <location>
        <begin position="58"/>
        <end position="76"/>
    </location>
</feature>
<dbReference type="OrthoDB" id="10017003at2759"/>
<feature type="transmembrane region" description="Helical" evidence="14">
    <location>
        <begin position="269"/>
        <end position="289"/>
    </location>
</feature>
<evidence type="ECO:0000256" key="8">
    <source>
        <dbReference type="ARBA" id="ARBA00023136"/>
    </source>
</evidence>
<proteinExistence type="inferred from homology"/>
<dbReference type="InterPro" id="IPR000725">
    <property type="entry name" value="Olfact_rcpt"/>
</dbReference>
<reference evidence="16" key="2">
    <citation type="submission" date="2025-09" db="UniProtKB">
        <authorList>
            <consortium name="Ensembl"/>
        </authorList>
    </citation>
    <scope>IDENTIFICATION</scope>
</reference>
<dbReference type="GO" id="GO:0005886">
    <property type="term" value="C:plasma membrane"/>
    <property type="evidence" value="ECO:0007669"/>
    <property type="project" value="UniProtKB-SubCell"/>
</dbReference>
<evidence type="ECO:0000256" key="9">
    <source>
        <dbReference type="ARBA" id="ARBA00023157"/>
    </source>
</evidence>
<evidence type="ECO:0000256" key="12">
    <source>
        <dbReference type="ARBA" id="ARBA00023224"/>
    </source>
</evidence>
<sequence>MDEKINVTYITLDGFVEIDKYRYVYFYIMFIVYILIICCNSTILYLICIHQNLHEPMYIFIAALLLNCALYSTAVYPKYLIDFLSEKQVISYSACLFQYFLFYSLACSEFFLLAAMAYDRYVAICKPLQYPTIMRKKTVSIFLFIAWLVPAFHITIPAIGSAKAKLCSFYLNETFCNNRIYTLQCLRSEFFAAFGLVCLLDLGILPLLFILYTYTKIFLMSYRSCKEIRKKAAETCLPHLSVLISFSCLGCYDVVIARVESDFPKTARLIMTLQLALYHPLFNPFVYGLKMKEIFKHLKRLFSPPPKI</sequence>
<dbReference type="Pfam" id="PF13853">
    <property type="entry name" value="7tm_4"/>
    <property type="match status" value="1"/>
</dbReference>
<feature type="transmembrane region" description="Helical" evidence="14">
    <location>
        <begin position="190"/>
        <end position="215"/>
    </location>
</feature>
<evidence type="ECO:0000256" key="3">
    <source>
        <dbReference type="ARBA" id="ARBA00022606"/>
    </source>
</evidence>
<organism evidence="16 17">
    <name type="scientific">Oreochromis niloticus</name>
    <name type="common">Nile tilapia</name>
    <name type="synonym">Tilapia nilotica</name>
    <dbReference type="NCBI Taxonomy" id="8128"/>
    <lineage>
        <taxon>Eukaryota</taxon>
        <taxon>Metazoa</taxon>
        <taxon>Chordata</taxon>
        <taxon>Craniata</taxon>
        <taxon>Vertebrata</taxon>
        <taxon>Euteleostomi</taxon>
        <taxon>Actinopterygii</taxon>
        <taxon>Neopterygii</taxon>
        <taxon>Teleostei</taxon>
        <taxon>Neoteleostei</taxon>
        <taxon>Acanthomorphata</taxon>
        <taxon>Ovalentaria</taxon>
        <taxon>Cichlomorphae</taxon>
        <taxon>Cichliformes</taxon>
        <taxon>Cichlidae</taxon>
        <taxon>African cichlids</taxon>
        <taxon>Pseudocrenilabrinae</taxon>
        <taxon>Oreochromini</taxon>
        <taxon>Oreochromis</taxon>
    </lineage>
</organism>
<keyword evidence="10 13" id="KW-0675">Receptor</keyword>
<keyword evidence="17" id="KW-1185">Reference proteome</keyword>
<keyword evidence="12 13" id="KW-0807">Transducer</keyword>
<comment type="similarity">
    <text evidence="13">Belongs to the G-protein coupled receptor 1 family.</text>
</comment>
<protein>
    <recommendedName>
        <fullName evidence="14">Olfactory receptor</fullName>
    </recommendedName>
</protein>
<feature type="domain" description="G-protein coupled receptors family 1 profile" evidence="15">
    <location>
        <begin position="39"/>
        <end position="287"/>
    </location>
</feature>
<reference evidence="16" key="1">
    <citation type="submission" date="2025-08" db="UniProtKB">
        <authorList>
            <consortium name="Ensembl"/>
        </authorList>
    </citation>
    <scope>IDENTIFICATION</scope>
</reference>
<dbReference type="InterPro" id="IPR017452">
    <property type="entry name" value="GPCR_Rhodpsn_7TM"/>
</dbReference>
<dbReference type="Proteomes" id="UP000005207">
    <property type="component" value="Unplaced"/>
</dbReference>
<dbReference type="GO" id="GO:0005549">
    <property type="term" value="F:odorant binding"/>
    <property type="evidence" value="ECO:0007669"/>
    <property type="project" value="TreeGrafter"/>
</dbReference>
<feature type="transmembrane region" description="Helical" evidence="14">
    <location>
        <begin position="24"/>
        <end position="46"/>
    </location>
</feature>
<name>A0A669D3Y5_ORENI</name>
<dbReference type="InterPro" id="IPR052921">
    <property type="entry name" value="GPCR1_Superfamily_Member"/>
</dbReference>
<dbReference type="PRINTS" id="PR00237">
    <property type="entry name" value="GPCRRHODOPSN"/>
</dbReference>
<dbReference type="KEGG" id="onl:109200154"/>
<dbReference type="InParanoid" id="A0A669D3Y5"/>
<evidence type="ECO:0000256" key="4">
    <source>
        <dbReference type="ARBA" id="ARBA00022692"/>
    </source>
</evidence>
<keyword evidence="3 14" id="KW-0716">Sensory transduction</keyword>
<comment type="subcellular location">
    <subcellularLocation>
        <location evidence="1 14">Cell membrane</location>
        <topology evidence="1 14">Multi-pass membrane protein</topology>
    </subcellularLocation>
</comment>
<keyword evidence="7 13" id="KW-0297">G-protein coupled receptor</keyword>
<dbReference type="SUPFAM" id="SSF81321">
    <property type="entry name" value="Family A G protein-coupled receptor-like"/>
    <property type="match status" value="1"/>
</dbReference>
<keyword evidence="4 13" id="KW-0812">Transmembrane</keyword>
<keyword evidence="11" id="KW-0325">Glycoprotein</keyword>
<evidence type="ECO:0000256" key="14">
    <source>
        <dbReference type="RuleBase" id="RU363047"/>
    </source>
</evidence>
<feature type="transmembrane region" description="Helical" evidence="14">
    <location>
        <begin position="96"/>
        <end position="118"/>
    </location>
</feature>
<evidence type="ECO:0000259" key="15">
    <source>
        <dbReference type="PROSITE" id="PS50262"/>
    </source>
</evidence>
<evidence type="ECO:0000313" key="17">
    <source>
        <dbReference type="Proteomes" id="UP000005207"/>
    </source>
</evidence>
<dbReference type="PROSITE" id="PS00237">
    <property type="entry name" value="G_PROTEIN_RECEP_F1_1"/>
    <property type="match status" value="1"/>
</dbReference>
<dbReference type="FunFam" id="1.20.1070.10:FF:000024">
    <property type="entry name" value="Olfactory receptor"/>
    <property type="match status" value="1"/>
</dbReference>
<dbReference type="GeneID" id="109200154"/>
<dbReference type="RefSeq" id="XP_019211170.1">
    <property type="nucleotide sequence ID" value="XM_019355625.2"/>
</dbReference>
<evidence type="ECO:0000256" key="6">
    <source>
        <dbReference type="ARBA" id="ARBA00022989"/>
    </source>
</evidence>
<evidence type="ECO:0000313" key="16">
    <source>
        <dbReference type="Ensembl" id="ENSONIP00000053629.1"/>
    </source>
</evidence>
<evidence type="ECO:0000256" key="5">
    <source>
        <dbReference type="ARBA" id="ARBA00022725"/>
    </source>
</evidence>
<dbReference type="PROSITE" id="PS50262">
    <property type="entry name" value="G_PROTEIN_RECEP_F1_2"/>
    <property type="match status" value="1"/>
</dbReference>
<dbReference type="Ensembl" id="ENSONIT00000041128.1">
    <property type="protein sequence ID" value="ENSONIP00000053629.1"/>
    <property type="gene ID" value="ENSONIG00000031114.1"/>
</dbReference>
<dbReference type="InterPro" id="IPR000276">
    <property type="entry name" value="GPCR_Rhodpsn"/>
</dbReference>
<keyword evidence="8 14" id="KW-0472">Membrane</keyword>
<evidence type="ECO:0000256" key="7">
    <source>
        <dbReference type="ARBA" id="ARBA00023040"/>
    </source>
</evidence>
<dbReference type="AlphaFoldDB" id="A0A669D3Y5"/>
<evidence type="ECO:0000256" key="2">
    <source>
        <dbReference type="ARBA" id="ARBA00022475"/>
    </source>
</evidence>
<evidence type="ECO:0000256" key="10">
    <source>
        <dbReference type="ARBA" id="ARBA00023170"/>
    </source>
</evidence>
<gene>
    <name evidence="16" type="primary">LOC109200154</name>
</gene>
<dbReference type="Gene3D" id="1.20.1070.10">
    <property type="entry name" value="Rhodopsin 7-helix transmembrane proteins"/>
    <property type="match status" value="1"/>
</dbReference>
<feature type="transmembrane region" description="Helical" evidence="14">
    <location>
        <begin position="139"/>
        <end position="160"/>
    </location>
</feature>
<dbReference type="PRINTS" id="PR00245">
    <property type="entry name" value="OLFACTORYR"/>
</dbReference>
<evidence type="ECO:0000256" key="13">
    <source>
        <dbReference type="RuleBase" id="RU000688"/>
    </source>
</evidence>
<dbReference type="GeneTree" id="ENSGT01030000234640"/>
<accession>A0A669D3Y5</accession>
<dbReference type="GO" id="GO:0004930">
    <property type="term" value="F:G protein-coupled receptor activity"/>
    <property type="evidence" value="ECO:0007669"/>
    <property type="project" value="UniProtKB-KW"/>
</dbReference>
<dbReference type="GO" id="GO:0004984">
    <property type="term" value="F:olfactory receptor activity"/>
    <property type="evidence" value="ECO:0007669"/>
    <property type="project" value="InterPro"/>
</dbReference>